<feature type="transmembrane region" description="Helical" evidence="3">
    <location>
        <begin position="528"/>
        <end position="544"/>
    </location>
</feature>
<feature type="transmembrane region" description="Helical" evidence="3">
    <location>
        <begin position="391"/>
        <end position="409"/>
    </location>
</feature>
<feature type="transmembrane region" description="Helical" evidence="3">
    <location>
        <begin position="627"/>
        <end position="646"/>
    </location>
</feature>
<feature type="transmembrane region" description="Helical" evidence="3">
    <location>
        <begin position="553"/>
        <end position="573"/>
    </location>
</feature>
<feature type="region of interest" description="Disordered" evidence="2">
    <location>
        <begin position="65"/>
        <end position="92"/>
    </location>
</feature>
<evidence type="ECO:0000313" key="4">
    <source>
        <dbReference type="EMBL" id="SHJ82334.1"/>
    </source>
</evidence>
<evidence type="ECO:0000256" key="3">
    <source>
        <dbReference type="SAM" id="Phobius"/>
    </source>
</evidence>
<evidence type="ECO:0000256" key="2">
    <source>
        <dbReference type="SAM" id="MobiDB-lite"/>
    </source>
</evidence>
<feature type="transmembrane region" description="Helical" evidence="3">
    <location>
        <begin position="898"/>
        <end position="915"/>
    </location>
</feature>
<feature type="transmembrane region" description="Helical" evidence="3">
    <location>
        <begin position="765"/>
        <end position="783"/>
    </location>
</feature>
<feature type="transmembrane region" description="Helical" evidence="3">
    <location>
        <begin position="479"/>
        <end position="497"/>
    </location>
</feature>
<protein>
    <recommendedName>
        <fullName evidence="6">DUF2157 domain-containing protein</fullName>
    </recommendedName>
</protein>
<accession>A0A1M6MFU3</accession>
<feature type="transmembrane region" description="Helical" evidence="3">
    <location>
        <begin position="579"/>
        <end position="598"/>
    </location>
</feature>
<keyword evidence="1" id="KW-0175">Coiled coil</keyword>
<dbReference type="RefSeq" id="WP_073010965.1">
    <property type="nucleotide sequence ID" value="NZ_FQZO01000008.1"/>
</dbReference>
<evidence type="ECO:0008006" key="6">
    <source>
        <dbReference type="Google" id="ProtNLM"/>
    </source>
</evidence>
<feature type="transmembrane region" description="Helical" evidence="3">
    <location>
        <begin position="504"/>
        <end position="522"/>
    </location>
</feature>
<feature type="transmembrane region" description="Helical" evidence="3">
    <location>
        <begin position="166"/>
        <end position="189"/>
    </location>
</feature>
<feature type="transmembrane region" description="Helical" evidence="3">
    <location>
        <begin position="719"/>
        <end position="745"/>
    </location>
</feature>
<dbReference type="EMBL" id="FQZO01000008">
    <property type="protein sequence ID" value="SHJ82334.1"/>
    <property type="molecule type" value="Genomic_DNA"/>
</dbReference>
<dbReference type="AlphaFoldDB" id="A0A1M6MFU3"/>
<feature type="compositionally biased region" description="Low complexity" evidence="2">
    <location>
        <begin position="81"/>
        <end position="90"/>
    </location>
</feature>
<feature type="transmembrane region" description="Helical" evidence="3">
    <location>
        <begin position="676"/>
        <end position="699"/>
    </location>
</feature>
<feature type="transmembrane region" description="Helical" evidence="3">
    <location>
        <begin position="358"/>
        <end position="379"/>
    </location>
</feature>
<proteinExistence type="predicted"/>
<dbReference type="STRING" id="1121298.SAMN05444401_3987"/>
<feature type="transmembrane region" description="Helical" evidence="3">
    <location>
        <begin position="136"/>
        <end position="154"/>
    </location>
</feature>
<keyword evidence="5" id="KW-1185">Reference proteome</keyword>
<feature type="transmembrane region" description="Helical" evidence="3">
    <location>
        <begin position="415"/>
        <end position="434"/>
    </location>
</feature>
<evidence type="ECO:0000256" key="1">
    <source>
        <dbReference type="SAM" id="Coils"/>
    </source>
</evidence>
<feature type="transmembrane region" description="Helical" evidence="3">
    <location>
        <begin position="306"/>
        <end position="325"/>
    </location>
</feature>
<keyword evidence="3" id="KW-1133">Transmembrane helix</keyword>
<feature type="transmembrane region" description="Helical" evidence="3">
    <location>
        <begin position="106"/>
        <end position="124"/>
    </location>
</feature>
<feature type="transmembrane region" description="Helical" evidence="3">
    <location>
        <begin position="280"/>
        <end position="300"/>
    </location>
</feature>
<sequence>MDAIDNRRQIVKEELERMRNLNLITEEEYKKVNTAHERYIKRLKEKPIVTAIHPALNQKVPEQQIKPIHPSPDKGKAAQIKNPLPKAKNLPPRKIKTPQEIRERNITLVLILGVIFILLSGLILATSNWDMLSNTLKTALITLVSILFFGISVFSEKRLKIHKTALAFWILGGLFFPVAILSAGYFQLFGSWLSIFGEGKYLLGAIGATLCIPVYAYSTIKYKSRIFSWLSLAALSIAISFLLAALHISRDGHYLTIAVYNGILLLAYNKIKSNKTIQFFIKEILIFTQINLAIIAVLMIRSFNKPSILICFAYIVIAANYMYLAYLTKKKFLGYLVPLFVFCSANELYSLIGKTHLPYPYTMHLLIVSIFMFIVMYYFNRWKYTELARSGSGIISLILMPAASLMAVFKNTWGIASMAMLIYGVMLYMVSVRIKQAPFKILIRVIIPFTWYMGLLEIYGKINQYTAAHQIPWYDIKLHFGAVALTLFALSILARWIKKDLEKYLLYFSHLILPLTILLLYGEYKDNPLLFIIPSCIYLYSLSISKYEWERRFHLYAALFMGTFTLYSLGLLLKVKDIYHVYVMFISSILIGALWLILKGAWKRRILHYLIVFSLAGIIIINNNKVLGITEFLVTIIYTALILYLLHKSSLDKLDFLPLSALYFSIMKFSLKFENLGSVVVLISLGLFIIAKILGEYLYDNLYSYKKDEKNHWSVKIDWYSLFALFIVKIAAGPAIYGSSLWVLLIPGLMLTFWMFSQVKRTNGIISRWVLTAAYLCILYPYYTITSNIKIPQIIIRELNLLPLLLVFWAVYKFVWNDKEKVMRKIEMVLLIFIALALFLDIIFYDAVADVIILGTLSLISLIAGIQYKIKAYFIVGSATLILNVGFETRNFWGNLPWWTYLLLAGIILIGYASSKEIQKGDNNKKSIKINKEALKKTFKDWK</sequence>
<gene>
    <name evidence="4" type="ORF">SAMN05444401_3987</name>
</gene>
<feature type="transmembrane region" description="Helical" evidence="3">
    <location>
        <begin position="252"/>
        <end position="268"/>
    </location>
</feature>
<dbReference type="Proteomes" id="UP000184080">
    <property type="component" value="Unassembled WGS sequence"/>
</dbReference>
<feature type="transmembrane region" description="Helical" evidence="3">
    <location>
        <begin position="201"/>
        <end position="220"/>
    </location>
</feature>
<keyword evidence="3" id="KW-0472">Membrane</keyword>
<feature type="transmembrane region" description="Helical" evidence="3">
    <location>
        <begin position="795"/>
        <end position="816"/>
    </location>
</feature>
<feature type="coiled-coil region" evidence="1">
    <location>
        <begin position="1"/>
        <end position="28"/>
    </location>
</feature>
<evidence type="ECO:0000313" key="5">
    <source>
        <dbReference type="Proteomes" id="UP000184080"/>
    </source>
</evidence>
<name>A0A1M6MFU3_9CLOT</name>
<feature type="transmembrane region" description="Helical" evidence="3">
    <location>
        <begin position="828"/>
        <end position="845"/>
    </location>
</feature>
<dbReference type="OrthoDB" id="1815069at2"/>
<feature type="transmembrane region" description="Helical" evidence="3">
    <location>
        <begin position="873"/>
        <end position="892"/>
    </location>
</feature>
<organism evidence="4 5">
    <name type="scientific">Clostridium amylolyticum</name>
    <dbReference type="NCBI Taxonomy" id="1121298"/>
    <lineage>
        <taxon>Bacteria</taxon>
        <taxon>Bacillati</taxon>
        <taxon>Bacillota</taxon>
        <taxon>Clostridia</taxon>
        <taxon>Eubacteriales</taxon>
        <taxon>Clostridiaceae</taxon>
        <taxon>Clostridium</taxon>
    </lineage>
</organism>
<keyword evidence="3" id="KW-0812">Transmembrane</keyword>
<reference evidence="4 5" key="1">
    <citation type="submission" date="2016-11" db="EMBL/GenBank/DDBJ databases">
        <authorList>
            <person name="Jaros S."/>
            <person name="Januszkiewicz K."/>
            <person name="Wedrychowicz H."/>
        </authorList>
    </citation>
    <scope>NUCLEOTIDE SEQUENCE [LARGE SCALE GENOMIC DNA]</scope>
    <source>
        <strain evidence="4 5">DSM 21864</strain>
    </source>
</reference>
<feature type="transmembrane region" description="Helical" evidence="3">
    <location>
        <begin position="605"/>
        <end position="621"/>
    </location>
</feature>
<feature type="transmembrane region" description="Helical" evidence="3">
    <location>
        <begin position="227"/>
        <end position="246"/>
    </location>
</feature>
<feature type="transmembrane region" description="Helical" evidence="3">
    <location>
        <begin position="332"/>
        <end position="352"/>
    </location>
</feature>
<feature type="transmembrane region" description="Helical" evidence="3">
    <location>
        <begin position="441"/>
        <end position="459"/>
    </location>
</feature>